<evidence type="ECO:0000256" key="1">
    <source>
        <dbReference type="SAM" id="MobiDB-lite"/>
    </source>
</evidence>
<feature type="transmembrane region" description="Helical" evidence="2">
    <location>
        <begin position="224"/>
        <end position="242"/>
    </location>
</feature>
<keyword evidence="2" id="KW-0812">Transmembrane</keyword>
<dbReference type="Pfam" id="PF09374">
    <property type="entry name" value="PG_binding_3"/>
    <property type="match status" value="1"/>
</dbReference>
<keyword evidence="2" id="KW-1133">Transmembrane helix</keyword>
<feature type="domain" description="TtsA-like Glycoside hydrolase family 108" evidence="3">
    <location>
        <begin position="11"/>
        <end position="94"/>
    </location>
</feature>
<reference evidence="5 6" key="1">
    <citation type="submission" date="2020-08" db="EMBL/GenBank/DDBJ databases">
        <title>Genomic Encyclopedia of Type Strains, Phase IV (KMG-IV): sequencing the most valuable type-strain genomes for metagenomic binning, comparative biology and taxonomic classification.</title>
        <authorList>
            <person name="Goeker M."/>
        </authorList>
    </citation>
    <scope>NUCLEOTIDE SEQUENCE [LARGE SCALE GENOMIC DNA]</scope>
    <source>
        <strain evidence="5 6">DSM 25620</strain>
    </source>
</reference>
<evidence type="ECO:0000259" key="3">
    <source>
        <dbReference type="Pfam" id="PF05838"/>
    </source>
</evidence>
<organism evidence="5 6">
    <name type="scientific">Pseudochrobactrum saccharolyticum</name>
    <dbReference type="NCBI Taxonomy" id="354352"/>
    <lineage>
        <taxon>Bacteria</taxon>
        <taxon>Pseudomonadati</taxon>
        <taxon>Pseudomonadota</taxon>
        <taxon>Alphaproteobacteria</taxon>
        <taxon>Hyphomicrobiales</taxon>
        <taxon>Brucellaceae</taxon>
        <taxon>Pseudochrobactrum</taxon>
    </lineage>
</organism>
<protein>
    <submittedName>
        <fullName evidence="5">Lysozyme family protein</fullName>
    </submittedName>
</protein>
<accession>A0A7W8AJW9</accession>
<evidence type="ECO:0000259" key="4">
    <source>
        <dbReference type="Pfam" id="PF09374"/>
    </source>
</evidence>
<name>A0A7W8AJW9_9HYPH</name>
<dbReference type="Gene3D" id="1.20.141.10">
    <property type="entry name" value="Chitosanase, subunit A, domain 1"/>
    <property type="match status" value="1"/>
</dbReference>
<comment type="caution">
    <text evidence="5">The sequence shown here is derived from an EMBL/GenBank/DDBJ whole genome shotgun (WGS) entry which is preliminary data.</text>
</comment>
<feature type="domain" description="Peptidoglycan binding" evidence="4">
    <location>
        <begin position="98"/>
        <end position="157"/>
    </location>
</feature>
<sequence>MRETLTTALDLMFGHEGGYVNNPKDPGGATKYGITHRTLAAHRGVASVTPAQVKALSKAEAIEIYRRSYWVQSGGDLLPVGIDFMAFDYGVNSGPAQAVKSLQRVVGVTADGIVGGQTVAAVNAYKGDLIDAYAAERLRFMRTLKTWPTFGRGWQKRVSAVVSQARHIIRGMQPTTDAPSHSAKANPKDQSITETLKKPEAWASIGGLLSGLGGMASGTGPMQWALAIIMVGAFATGAYFLIKRMQDQAA</sequence>
<keyword evidence="2" id="KW-0472">Membrane</keyword>
<gene>
    <name evidence="5" type="ORF">HNQ68_001149</name>
</gene>
<dbReference type="RefSeq" id="WP_246176085.1">
    <property type="nucleotide sequence ID" value="NZ_JACHIL010000002.1"/>
</dbReference>
<evidence type="ECO:0000313" key="5">
    <source>
        <dbReference type="EMBL" id="MBB5090625.1"/>
    </source>
</evidence>
<dbReference type="InterPro" id="IPR008565">
    <property type="entry name" value="TtsA-like_GH18_dom"/>
</dbReference>
<dbReference type="CDD" id="cd13926">
    <property type="entry name" value="N-acetylmuramidase_GH108"/>
    <property type="match status" value="1"/>
</dbReference>
<evidence type="ECO:0000313" key="6">
    <source>
        <dbReference type="Proteomes" id="UP000531231"/>
    </source>
</evidence>
<dbReference type="InterPro" id="IPR023346">
    <property type="entry name" value="Lysozyme-like_dom_sf"/>
</dbReference>
<evidence type="ECO:0000256" key="2">
    <source>
        <dbReference type="SAM" id="Phobius"/>
    </source>
</evidence>
<dbReference type="EMBL" id="JACHIL010000002">
    <property type="protein sequence ID" value="MBB5090625.1"/>
    <property type="molecule type" value="Genomic_DNA"/>
</dbReference>
<dbReference type="AlphaFoldDB" id="A0A7W8AJW9"/>
<dbReference type="Pfam" id="PF05838">
    <property type="entry name" value="Glyco_hydro_108"/>
    <property type="match status" value="1"/>
</dbReference>
<dbReference type="InterPro" id="IPR018537">
    <property type="entry name" value="Peptidoglycan-bd_3"/>
</dbReference>
<proteinExistence type="predicted"/>
<dbReference type="SUPFAM" id="SSF53955">
    <property type="entry name" value="Lysozyme-like"/>
    <property type="match status" value="1"/>
</dbReference>
<feature type="region of interest" description="Disordered" evidence="1">
    <location>
        <begin position="173"/>
        <end position="193"/>
    </location>
</feature>
<keyword evidence="6" id="KW-1185">Reference proteome</keyword>
<dbReference type="Proteomes" id="UP000531231">
    <property type="component" value="Unassembled WGS sequence"/>
</dbReference>